<evidence type="ECO:0000256" key="1">
    <source>
        <dbReference type="ARBA" id="ARBA00004167"/>
    </source>
</evidence>
<dbReference type="InterPro" id="IPR008166">
    <property type="entry name" value="Glyco_transf_92"/>
</dbReference>
<evidence type="ECO:0000256" key="7">
    <source>
        <dbReference type="ARBA" id="ARBA00023136"/>
    </source>
</evidence>
<feature type="compositionally biased region" description="Basic residues" evidence="9">
    <location>
        <begin position="461"/>
        <end position="470"/>
    </location>
</feature>
<evidence type="ECO:0000256" key="6">
    <source>
        <dbReference type="ARBA" id="ARBA00022989"/>
    </source>
</evidence>
<dbReference type="PANTHER" id="PTHR21461:SF69">
    <property type="entry name" value="GLYCOSYLTRANSFERASE FAMILY 92 PROTEIN"/>
    <property type="match status" value="1"/>
</dbReference>
<evidence type="ECO:0000256" key="9">
    <source>
        <dbReference type="SAM" id="MobiDB-lite"/>
    </source>
</evidence>
<evidence type="ECO:0000256" key="8">
    <source>
        <dbReference type="RuleBase" id="RU366017"/>
    </source>
</evidence>
<sequence length="495" mass="58046">MNHRFVLIKYRPDYELPEKMPIVHEAFLNFSWNDTIELIYTSAPGPSGFMWLFGQAVFGQTKDMFCLLGYQRTRMKEAKKSNIFNDFVGFLCHLPRELEFGDRLTIMNGKKIVNSVARYNPQHYQAIEKPRYFLCFVTTIRNMAYLVDEWYEYHRRVGFDHLIIYDNNSTDGLTTLFTNRADLEIIRWPWRRSQHQAYTHALLFTRDRCIWTLMSDLDVFIFPRSSNSVRSVIENQARSDIAQISFKLLRMSHENLVDCANGSITEIYIHRKRLPDAWDKSSSAAFIPSLAIPMHRIHEAQLLKPYKSIVLSSDVAYGVHYSDRCWKQYFLQKVVGRTGVKDWIVPRTINIFRPSENWRNLSKGATIEDTQFRDFKQDHTFDVIQKQNTLQAGGITKRKVSKKVDRDGNGRASRHQSNSSISRVPATRPLSSSSEDESTNTSDTDEMDHSNDEQKAEKARHETHKQKKKQSIVQEHFEYLDVNTYMYQLCFKVRI</sequence>
<comment type="subcellular location">
    <subcellularLocation>
        <location evidence="1">Membrane</location>
        <topology evidence="1">Single-pass membrane protein</topology>
    </subcellularLocation>
</comment>
<dbReference type="GO" id="GO:0005737">
    <property type="term" value="C:cytoplasm"/>
    <property type="evidence" value="ECO:0007669"/>
    <property type="project" value="TreeGrafter"/>
</dbReference>
<dbReference type="GO" id="GO:0016757">
    <property type="term" value="F:glycosyltransferase activity"/>
    <property type="evidence" value="ECO:0007669"/>
    <property type="project" value="UniProtKB-UniRule"/>
</dbReference>
<evidence type="ECO:0000313" key="10">
    <source>
        <dbReference type="EMBL" id="CAF1512114.1"/>
    </source>
</evidence>
<dbReference type="EC" id="2.4.1.-" evidence="8"/>
<protein>
    <recommendedName>
        <fullName evidence="8">Glycosyltransferase family 92 protein</fullName>
        <ecNumber evidence="8">2.4.1.-</ecNumber>
    </recommendedName>
</protein>
<accession>A0A815TY06</accession>
<proteinExistence type="inferred from homology"/>
<comment type="caution">
    <text evidence="10">The sequence shown here is derived from an EMBL/GenBank/DDBJ whole genome shotgun (WGS) entry which is preliminary data.</text>
</comment>
<gene>
    <name evidence="10" type="ORF">CJN711_LOCUS27886</name>
</gene>
<dbReference type="Pfam" id="PF01697">
    <property type="entry name" value="Glyco_transf_92"/>
    <property type="match status" value="1"/>
</dbReference>
<evidence type="ECO:0000256" key="3">
    <source>
        <dbReference type="ARBA" id="ARBA00022676"/>
    </source>
</evidence>
<keyword evidence="7" id="KW-0472">Membrane</keyword>
<reference evidence="10" key="1">
    <citation type="submission" date="2021-02" db="EMBL/GenBank/DDBJ databases">
        <authorList>
            <person name="Nowell W R."/>
        </authorList>
    </citation>
    <scope>NUCLEOTIDE SEQUENCE</scope>
</reference>
<dbReference type="GO" id="GO:0016020">
    <property type="term" value="C:membrane"/>
    <property type="evidence" value="ECO:0007669"/>
    <property type="project" value="UniProtKB-SubCell"/>
</dbReference>
<evidence type="ECO:0000256" key="4">
    <source>
        <dbReference type="ARBA" id="ARBA00022679"/>
    </source>
</evidence>
<dbReference type="PANTHER" id="PTHR21461">
    <property type="entry name" value="GLYCOSYLTRANSFERASE FAMILY 92 PROTEIN"/>
    <property type="match status" value="1"/>
</dbReference>
<organism evidence="10 11">
    <name type="scientific">Rotaria magnacalcarata</name>
    <dbReference type="NCBI Taxonomy" id="392030"/>
    <lineage>
        <taxon>Eukaryota</taxon>
        <taxon>Metazoa</taxon>
        <taxon>Spiralia</taxon>
        <taxon>Gnathifera</taxon>
        <taxon>Rotifera</taxon>
        <taxon>Eurotatoria</taxon>
        <taxon>Bdelloidea</taxon>
        <taxon>Philodinida</taxon>
        <taxon>Philodinidae</taxon>
        <taxon>Rotaria</taxon>
    </lineage>
</organism>
<evidence type="ECO:0000256" key="2">
    <source>
        <dbReference type="ARBA" id="ARBA00007647"/>
    </source>
</evidence>
<keyword evidence="5" id="KW-0812">Transmembrane</keyword>
<evidence type="ECO:0000313" key="11">
    <source>
        <dbReference type="Proteomes" id="UP000663855"/>
    </source>
</evidence>
<dbReference type="Proteomes" id="UP000663855">
    <property type="component" value="Unassembled WGS sequence"/>
</dbReference>
<dbReference type="AlphaFoldDB" id="A0A815TY06"/>
<feature type="region of interest" description="Disordered" evidence="9">
    <location>
        <begin position="394"/>
        <end position="471"/>
    </location>
</feature>
<dbReference type="EMBL" id="CAJNOV010013145">
    <property type="protein sequence ID" value="CAF1512114.1"/>
    <property type="molecule type" value="Genomic_DNA"/>
</dbReference>
<keyword evidence="4 8" id="KW-0808">Transferase</keyword>
<comment type="similarity">
    <text evidence="2 8">Belongs to the glycosyltransferase 92 family.</text>
</comment>
<keyword evidence="6" id="KW-1133">Transmembrane helix</keyword>
<keyword evidence="3 8" id="KW-0328">Glycosyltransferase</keyword>
<feature type="compositionally biased region" description="Acidic residues" evidence="9">
    <location>
        <begin position="434"/>
        <end position="446"/>
    </location>
</feature>
<feature type="compositionally biased region" description="Basic and acidic residues" evidence="9">
    <location>
        <begin position="447"/>
        <end position="460"/>
    </location>
</feature>
<name>A0A815TY06_9BILA</name>
<evidence type="ECO:0000256" key="5">
    <source>
        <dbReference type="ARBA" id="ARBA00022692"/>
    </source>
</evidence>